<evidence type="ECO:0000256" key="1">
    <source>
        <dbReference type="SAM" id="Phobius"/>
    </source>
</evidence>
<keyword evidence="1" id="KW-0472">Membrane</keyword>
<evidence type="ECO:0000313" key="3">
    <source>
        <dbReference type="Proteomes" id="UP000070065"/>
    </source>
</evidence>
<evidence type="ECO:0000313" key="2">
    <source>
        <dbReference type="EMBL" id="KXA58962.1"/>
    </source>
</evidence>
<dbReference type="Pfam" id="PF11193">
    <property type="entry name" value="DUF2812"/>
    <property type="match status" value="1"/>
</dbReference>
<reference evidence="2 3" key="1">
    <citation type="submission" date="2016-01" db="EMBL/GenBank/DDBJ databases">
        <authorList>
            <person name="Oliw E.H."/>
        </authorList>
    </citation>
    <scope>NUCLEOTIDE SEQUENCE [LARGE SCALE GENOMIC DNA]</scope>
    <source>
        <strain evidence="2 3">CMW7705B</strain>
    </source>
</reference>
<sequence>MLKIGGEVMINKKQFRIFTILDEDKKEEYLHEMHLKGWRYRTSRFGFFYFDQCQPDDVIYRIYDSRFLKKYKHELQDFRNRGWELIERGFYSIFRKPASNILPEDQVYMSKGLRWEVMRYRFRSCAATFLGGLVVCMSLFREELSQSFFVIFALYAFMISYLIHGYLRLKRAYRVDKQ</sequence>
<organism evidence="2 3">
    <name type="scientific">Streptococcus mitis</name>
    <dbReference type="NCBI Taxonomy" id="28037"/>
    <lineage>
        <taxon>Bacteria</taxon>
        <taxon>Bacillati</taxon>
        <taxon>Bacillota</taxon>
        <taxon>Bacilli</taxon>
        <taxon>Lactobacillales</taxon>
        <taxon>Streptococcaceae</taxon>
        <taxon>Streptococcus</taxon>
        <taxon>Streptococcus mitis group</taxon>
    </lineage>
</organism>
<gene>
    <name evidence="2" type="ORF">HMPREF3228_01608</name>
</gene>
<feature type="transmembrane region" description="Helical" evidence="1">
    <location>
        <begin position="146"/>
        <end position="167"/>
    </location>
</feature>
<dbReference type="PATRIC" id="fig|28037.231.peg.1600"/>
<dbReference type="AlphaFoldDB" id="A0A133RUW6"/>
<comment type="caution">
    <text evidence="2">The sequence shown here is derived from an EMBL/GenBank/DDBJ whole genome shotgun (WGS) entry which is preliminary data.</text>
</comment>
<dbReference type="EMBL" id="LRQR01000092">
    <property type="protein sequence ID" value="KXA58962.1"/>
    <property type="molecule type" value="Genomic_DNA"/>
</dbReference>
<keyword evidence="1" id="KW-0812">Transmembrane</keyword>
<evidence type="ECO:0008006" key="4">
    <source>
        <dbReference type="Google" id="ProtNLM"/>
    </source>
</evidence>
<name>A0A133RUW6_STRMT</name>
<accession>A0A133RUW6</accession>
<proteinExistence type="predicted"/>
<protein>
    <recommendedName>
        <fullName evidence="4">DUF2812 domain-containing protein</fullName>
    </recommendedName>
</protein>
<keyword evidence="1" id="KW-1133">Transmembrane helix</keyword>
<dbReference type="InterPro" id="IPR021359">
    <property type="entry name" value="DUF2812"/>
</dbReference>
<dbReference type="Proteomes" id="UP000070065">
    <property type="component" value="Unassembled WGS sequence"/>
</dbReference>